<dbReference type="Pfam" id="PF13395">
    <property type="entry name" value="HNH_4"/>
    <property type="match status" value="1"/>
</dbReference>
<gene>
    <name evidence="12 15" type="primary">cas9</name>
    <name evidence="15" type="ORF">CRU90_10685</name>
</gene>
<keyword evidence="4 12" id="KW-0255">Endonuclease</keyword>
<evidence type="ECO:0000256" key="12">
    <source>
        <dbReference type="HAMAP-Rule" id="MF_01480"/>
    </source>
</evidence>
<keyword evidence="6 12" id="KW-0460">Magnesium</keyword>
<feature type="coiled-coil region" evidence="13">
    <location>
        <begin position="558"/>
        <end position="585"/>
    </location>
</feature>
<feature type="binding site" evidence="12">
    <location>
        <position position="777"/>
    </location>
    <ligand>
        <name>Mg(2+)</name>
        <dbReference type="ChEBI" id="CHEBI:18420"/>
        <label>2</label>
    </ligand>
</feature>
<reference evidence="15 16" key="1">
    <citation type="submission" date="2017-10" db="EMBL/GenBank/DDBJ databases">
        <title>Genomics of the genus Arcobacter.</title>
        <authorList>
            <person name="Perez-Cataluna A."/>
            <person name="Figueras M.J."/>
        </authorList>
    </citation>
    <scope>NUCLEOTIDE SEQUENCE [LARGE SCALE GENOMIC DNA]</scope>
    <source>
        <strain evidence="15 16">F26</strain>
    </source>
</reference>
<feature type="active site" description="Proton acceptor for HNH nuclease domain" evidence="12">
    <location>
        <position position="619"/>
    </location>
</feature>
<dbReference type="Gene3D" id="3.30.420.10">
    <property type="entry name" value="Ribonuclease H-like superfamily/Ribonuclease H"/>
    <property type="match status" value="3"/>
</dbReference>
<dbReference type="OrthoDB" id="9777169at2"/>
<comment type="subunit">
    <text evidence="11 12">Monomer. Binds crRNA and tracrRNA.</text>
</comment>
<comment type="domain">
    <text evidence="12">Has 2 endonuclease domains. The discontinuous RuvC-like domain cleaves the target DNA noncomplementary to crRNA while the HNH nuclease domain cleaves the target DNA complementary to crRNA.</text>
</comment>
<keyword evidence="2 12" id="KW-0540">Nuclease</keyword>
<evidence type="ECO:0000256" key="9">
    <source>
        <dbReference type="ARBA" id="ARBA00023125"/>
    </source>
</evidence>
<dbReference type="Pfam" id="PF18541">
    <property type="entry name" value="RuvC_III"/>
    <property type="match status" value="1"/>
</dbReference>
<evidence type="ECO:0000256" key="1">
    <source>
        <dbReference type="ARBA" id="ARBA00001946"/>
    </source>
</evidence>
<dbReference type="InterPro" id="IPR036397">
    <property type="entry name" value="RNaseH_sf"/>
</dbReference>
<protein>
    <recommendedName>
        <fullName evidence="12">CRISPR-associated endonuclease Cas9</fullName>
        <ecNumber evidence="12">3.1.-.-</ecNumber>
    </recommendedName>
</protein>
<dbReference type="PROSITE" id="PS51749">
    <property type="entry name" value="HNH_CAS9"/>
    <property type="match status" value="1"/>
</dbReference>
<evidence type="ECO:0000256" key="5">
    <source>
        <dbReference type="ARBA" id="ARBA00022801"/>
    </source>
</evidence>
<evidence type="ECO:0000256" key="11">
    <source>
        <dbReference type="ARBA" id="ARBA00046380"/>
    </source>
</evidence>
<dbReference type="InterPro" id="IPR028629">
    <property type="entry name" value="Cas9"/>
</dbReference>
<dbReference type="GO" id="GO:0043571">
    <property type="term" value="P:maintenance of CRISPR repeat elements"/>
    <property type="evidence" value="ECO:0007669"/>
    <property type="project" value="UniProtKB-UniRule"/>
</dbReference>
<name>A0A4Q0ZBN4_9BACT</name>
<feature type="binding site" evidence="12">
    <location>
        <position position="12"/>
    </location>
    <ligand>
        <name>Mg(2+)</name>
        <dbReference type="ChEBI" id="CHEBI:18420"/>
        <label>2</label>
    </ligand>
</feature>
<feature type="coiled-coil region" evidence="13">
    <location>
        <begin position="924"/>
        <end position="951"/>
    </location>
</feature>
<feature type="binding site" evidence="12">
    <location>
        <position position="12"/>
    </location>
    <ligand>
        <name>Mg(2+)</name>
        <dbReference type="ChEBI" id="CHEBI:18420"/>
        <label>1</label>
    </ligand>
</feature>
<dbReference type="NCBIfam" id="TIGR01865">
    <property type="entry name" value="cas_Csn1"/>
    <property type="match status" value="1"/>
</dbReference>
<comment type="cofactor">
    <cofactor evidence="1 12">
        <name>Mg(2+)</name>
        <dbReference type="ChEBI" id="CHEBI:18420"/>
    </cofactor>
</comment>
<feature type="binding site" evidence="12">
    <location>
        <position position="540"/>
    </location>
    <ligand>
        <name>Mg(2+)</name>
        <dbReference type="ChEBI" id="CHEBI:18420"/>
        <label>1</label>
    </ligand>
</feature>
<dbReference type="GO" id="GO:0003677">
    <property type="term" value="F:DNA binding"/>
    <property type="evidence" value="ECO:0007669"/>
    <property type="project" value="UniProtKB-UniRule"/>
</dbReference>
<dbReference type="InterPro" id="IPR041383">
    <property type="entry name" value="RuvC_III"/>
</dbReference>
<keyword evidence="8 12" id="KW-0051">Antiviral defense</keyword>
<evidence type="ECO:0000256" key="4">
    <source>
        <dbReference type="ARBA" id="ARBA00022759"/>
    </source>
</evidence>
<comment type="function">
    <text evidence="12">CRISPR (clustered regularly interspaced short palindromic repeat) is an adaptive immune system that provides protection against mobile genetic elements (viruses, transposable elements and conjugative plasmids). CRISPR clusters contain spacers, sequences complementary to antecedent mobile elements, and target invading nucleic acids. CRISPR clusters are transcribed and processed into CRISPR RNA (crRNA). In type II CRISPR systems correct processing of pre-crRNA requires a trans-encoded small RNA (tracrRNA), endogenous ribonuclease 3 (rnc) and this protein. The tracrRNA serves as a guide for ribonuclease 3-aided processing of pre-crRNA. Subsequently Cas9/crRNA/tracrRNA endonucleolytically cleaves linear or circular dsDNA target complementary to the spacer; Cas9 is inactive in the absence of the 2 guide RNAs (gRNA). Cas9 recognizes the protospacer adjacent motif (PAM) in the CRISPR repeat sequences to help distinguish self versus nonself, as targets within the bacterial CRISPR locus do not have PAMs. PAM recognition is also required for catalytic activity.</text>
</comment>
<keyword evidence="10" id="KW-0464">Manganese</keyword>
<keyword evidence="9 12" id="KW-0238">DNA-binding</keyword>
<feature type="binding site" evidence="12">
    <location>
        <position position="544"/>
    </location>
    <ligand>
        <name>Mg(2+)</name>
        <dbReference type="ChEBI" id="CHEBI:18420"/>
        <label>2</label>
    </ligand>
</feature>
<keyword evidence="5 12" id="KW-0378">Hydrolase</keyword>
<dbReference type="GO" id="GO:0003723">
    <property type="term" value="F:RNA binding"/>
    <property type="evidence" value="ECO:0007669"/>
    <property type="project" value="UniProtKB-UniRule"/>
</dbReference>
<feature type="domain" description="HNH Cas9-type" evidence="14">
    <location>
        <begin position="543"/>
        <end position="700"/>
    </location>
</feature>
<keyword evidence="3 12" id="KW-0479">Metal-binding</keyword>
<comment type="similarity">
    <text evidence="12">Belongs to the CRISPR-associated Cas9 family.</text>
</comment>
<evidence type="ECO:0000313" key="15">
    <source>
        <dbReference type="EMBL" id="RXJ83242.1"/>
    </source>
</evidence>
<dbReference type="EC" id="3.1.-.-" evidence="12"/>
<keyword evidence="7 12" id="KW-0694">RNA-binding</keyword>
<keyword evidence="13" id="KW-0175">Coiled coil</keyword>
<evidence type="ECO:0000256" key="7">
    <source>
        <dbReference type="ARBA" id="ARBA00022884"/>
    </source>
</evidence>
<accession>A0A4Q0ZBN4</accession>
<proteinExistence type="inferred from homology"/>
<dbReference type="InterPro" id="IPR003615">
    <property type="entry name" value="HNH_nuc"/>
</dbReference>
<comment type="caution">
    <text evidence="15">The sequence shown here is derived from an EMBL/GenBank/DDBJ whole genome shotgun (WGS) entry which is preliminary data.</text>
</comment>
<dbReference type="AlphaFoldDB" id="A0A4Q0ZBN4"/>
<dbReference type="InterPro" id="IPR033114">
    <property type="entry name" value="HNH_CAS9"/>
</dbReference>
<dbReference type="GO" id="GO:0046872">
    <property type="term" value="F:metal ion binding"/>
    <property type="evidence" value="ECO:0007669"/>
    <property type="project" value="UniProtKB-UniRule"/>
</dbReference>
<dbReference type="GO" id="GO:0004519">
    <property type="term" value="F:endonuclease activity"/>
    <property type="evidence" value="ECO:0007669"/>
    <property type="project" value="UniProtKB-UniRule"/>
</dbReference>
<evidence type="ECO:0000256" key="3">
    <source>
        <dbReference type="ARBA" id="ARBA00022723"/>
    </source>
</evidence>
<evidence type="ECO:0000259" key="14">
    <source>
        <dbReference type="PROSITE" id="PS51749"/>
    </source>
</evidence>
<feature type="binding site" evidence="12">
    <location>
        <position position="544"/>
    </location>
    <ligand>
        <name>Mg(2+)</name>
        <dbReference type="ChEBI" id="CHEBI:18420"/>
        <label>1</label>
    </ligand>
</feature>
<dbReference type="GO" id="GO:0016787">
    <property type="term" value="F:hydrolase activity"/>
    <property type="evidence" value="ECO:0007669"/>
    <property type="project" value="UniProtKB-KW"/>
</dbReference>
<dbReference type="HAMAP" id="MF_01480">
    <property type="entry name" value="Cas9"/>
    <property type="match status" value="1"/>
</dbReference>
<evidence type="ECO:0000256" key="6">
    <source>
        <dbReference type="ARBA" id="ARBA00022842"/>
    </source>
</evidence>
<evidence type="ECO:0000256" key="13">
    <source>
        <dbReference type="SAM" id="Coils"/>
    </source>
</evidence>
<evidence type="ECO:0000256" key="10">
    <source>
        <dbReference type="ARBA" id="ARBA00023211"/>
    </source>
</evidence>
<sequence length="1176" mass="137694">MSKIAKKILGLDIGTNSIGFCLNKIYIENEQTIFEELASNSIIFSEYIKAEDRRKFRSGRRRNERNSRRKEIVRKLLCDFGFTDKSIITQPIKYFNKISKNKNPYVLRELAVKGKNLTKDEFTFALFTAISRRGYSNQFKTEDSKDDGVINSAISKNRDFYKQNNLVIPSLVLLNKKTEFENDGFINVAIRNKKDDYNNSLDRELWQEEVEKLLESQQNNIELFENKEKYETFKNKLLHGVNENSLGIFEQRPLKSMEDMVGYCSFYNAYHKNPQKRVAKSNISSIEFTLRQRIENSKELIYNDKTELSYSPTKEEIQNTIEVWLKRPPTQTINTKNIFDKAGLKNIKIKVSEKQDDTILDIKLHSQLLEIFKNANIDIFEKHRELYTKILEKIHYFVNKEQIAKEIKKLDTQNILDDETIKKLSNVDKGNKESYASFSLLFIDEILQKLRVGINYQDSLTQLGYFKKYIGIEAYDYLPPLNPSQDDIKWLEKNVKNFKVEHLFYQPLISPNVKRVISILRKLVNDLIKKYGKIDEIIIETARELNTKSEEEQIKDSQAQSKKEIKEAQKLLEAYKYELTNKNIERARLFTEQKAKCLYSNDSMTIQEALDETVSEVEHFIPRSKIWINSYKNKILVFKKHNQNKGDKHPIIYLKSKNAWEDFTHRVSEVLSNKSKVFWLTNEDNINKIYDENNKEYGKLLEDRFLNDTRSATKIIANYLEHYLFPKQNEHGKGETNSNIIRVTGKAISELKRLWGIDKVQPKNEDDKKDRSTNYHHTIDAIVISLLNQSSKKALNDFFKQNENGFKTKAILENLSARFPKTKDGISLVDFVKEKVRKYENDEIYVCPIMKKRDNIVGFKDGNIKLYFDKEKEIFCQIDKKPIDKNLLFDQNGKDVSDGEVEKRVEELIKSLDLPKQNNIKEAILNYKEKLLNTRKNIKSLEEQIKDIRGNLPNKKDFIETPDTLKIKKQIEELNNQKIKQINIQNEPCYFMTNKGQKQIVKNIKIKSKDTSKVDSIIITDKNKQNRVQRLTKDIYEDLKSNQTPFVAKLNDTTLNVDLYNTSKGQVIGLNYFSSVKNDIPAKINESKINFIKNHQDKITIQKGDLLEIENLKENSKKYFIFNGGGNIAGGNNKIEVKSINKKDEKRLFITLNKDTVAKKIFITYNGDISYEEFKK</sequence>
<dbReference type="EMBL" id="PDJZ01000014">
    <property type="protein sequence ID" value="RXJ83242.1"/>
    <property type="molecule type" value="Genomic_DNA"/>
</dbReference>
<evidence type="ECO:0000256" key="8">
    <source>
        <dbReference type="ARBA" id="ARBA00023118"/>
    </source>
</evidence>
<evidence type="ECO:0000256" key="2">
    <source>
        <dbReference type="ARBA" id="ARBA00022722"/>
    </source>
</evidence>
<dbReference type="RefSeq" id="WP_128987271.1">
    <property type="nucleotide sequence ID" value="NZ_PDJZ01000014.1"/>
</dbReference>
<dbReference type="Proteomes" id="UP000290870">
    <property type="component" value="Unassembled WGS sequence"/>
</dbReference>
<organism evidence="15 16">
    <name type="scientific">Arcobacter cloacae</name>
    <dbReference type="NCBI Taxonomy" id="1054034"/>
    <lineage>
        <taxon>Bacteria</taxon>
        <taxon>Pseudomonadati</taxon>
        <taxon>Campylobacterota</taxon>
        <taxon>Epsilonproteobacteria</taxon>
        <taxon>Campylobacterales</taxon>
        <taxon>Arcobacteraceae</taxon>
        <taxon>Arcobacter</taxon>
    </lineage>
</organism>
<dbReference type="GO" id="GO:0051607">
    <property type="term" value="P:defense response to virus"/>
    <property type="evidence" value="ECO:0007669"/>
    <property type="project" value="UniProtKB-UniRule"/>
</dbReference>
<evidence type="ECO:0000313" key="16">
    <source>
        <dbReference type="Proteomes" id="UP000290870"/>
    </source>
</evidence>
<feature type="active site" description="For RuvC-like nuclease domain" evidence="12">
    <location>
        <position position="12"/>
    </location>
</feature>